<sequence>MMDKLRGQESIGRDVSHLFRSIRNFMGRRLEPYGIGDAQFPFLMLLLHEDGISQERLAAYLKCDRATSARSIARLESAGYVRRLVDPEDRRAYKVFLTEQGQELGDILCSVLKELNSILLEDFSYEEKISFRNMIQRAGTNISKWEQIRKTTDE</sequence>
<dbReference type="KEGG" id="mhz:Metho_0082"/>
<evidence type="ECO:0000256" key="3">
    <source>
        <dbReference type="ARBA" id="ARBA00023163"/>
    </source>
</evidence>
<keyword evidence="2" id="KW-0238">DNA-binding</keyword>
<dbReference type="GO" id="GO:0003677">
    <property type="term" value="F:DNA binding"/>
    <property type="evidence" value="ECO:0007669"/>
    <property type="project" value="UniProtKB-KW"/>
</dbReference>
<evidence type="ECO:0000313" key="5">
    <source>
        <dbReference type="EMBL" id="AGB48377.1"/>
    </source>
</evidence>
<name>L0KSJ1_METHD</name>
<keyword evidence="6" id="KW-1185">Reference proteome</keyword>
<dbReference type="Gene3D" id="1.10.10.10">
    <property type="entry name" value="Winged helix-like DNA-binding domain superfamily/Winged helix DNA-binding domain"/>
    <property type="match status" value="1"/>
</dbReference>
<dbReference type="EMBL" id="CP003362">
    <property type="protein sequence ID" value="AGB48377.1"/>
    <property type="molecule type" value="Genomic_DNA"/>
</dbReference>
<dbReference type="RefSeq" id="WP_015323546.1">
    <property type="nucleotide sequence ID" value="NC_019977.1"/>
</dbReference>
<keyword evidence="3" id="KW-0804">Transcription</keyword>
<dbReference type="InterPro" id="IPR036388">
    <property type="entry name" value="WH-like_DNA-bd_sf"/>
</dbReference>
<dbReference type="Pfam" id="PF12802">
    <property type="entry name" value="MarR_2"/>
    <property type="match status" value="1"/>
</dbReference>
<dbReference type="AlphaFoldDB" id="L0KSJ1"/>
<dbReference type="InterPro" id="IPR023187">
    <property type="entry name" value="Tscrpt_reg_MarR-type_CS"/>
</dbReference>
<reference evidence="6" key="1">
    <citation type="submission" date="2012-02" db="EMBL/GenBank/DDBJ databases">
        <title>Complete sequence of chromosome of Methanomethylovorans hollandica DSM 15978.</title>
        <authorList>
            <person name="Lucas S."/>
            <person name="Copeland A."/>
            <person name="Lapidus A."/>
            <person name="Glavina del Rio T."/>
            <person name="Dalin E."/>
            <person name="Tice H."/>
            <person name="Bruce D."/>
            <person name="Goodwin L."/>
            <person name="Pitluck S."/>
            <person name="Peters L."/>
            <person name="Mikhailova N."/>
            <person name="Held B."/>
            <person name="Kyrpides N."/>
            <person name="Mavromatis K."/>
            <person name="Ivanova N."/>
            <person name="Brettin T."/>
            <person name="Detter J.C."/>
            <person name="Han C."/>
            <person name="Larimer F."/>
            <person name="Land M."/>
            <person name="Hauser L."/>
            <person name="Markowitz V."/>
            <person name="Cheng J.-F."/>
            <person name="Hugenholtz P."/>
            <person name="Woyke T."/>
            <person name="Wu D."/>
            <person name="Spring S."/>
            <person name="Schroeder M."/>
            <person name="Brambilla E."/>
            <person name="Klenk H.-P."/>
            <person name="Eisen J.A."/>
        </authorList>
    </citation>
    <scope>NUCLEOTIDE SEQUENCE [LARGE SCALE GENOMIC DNA]</scope>
    <source>
        <strain evidence="6">DSM 15978 / NBRC 107637 / DMS1</strain>
    </source>
</reference>
<dbReference type="PROSITE" id="PS01117">
    <property type="entry name" value="HTH_MARR_1"/>
    <property type="match status" value="1"/>
</dbReference>
<organism evidence="5 6">
    <name type="scientific">Methanomethylovorans hollandica (strain DSM 15978 / NBRC 107637 / DMS1)</name>
    <dbReference type="NCBI Taxonomy" id="867904"/>
    <lineage>
        <taxon>Archaea</taxon>
        <taxon>Methanobacteriati</taxon>
        <taxon>Methanobacteriota</taxon>
        <taxon>Stenosarchaea group</taxon>
        <taxon>Methanomicrobia</taxon>
        <taxon>Methanosarcinales</taxon>
        <taxon>Methanosarcinaceae</taxon>
        <taxon>Methanomethylovorans</taxon>
    </lineage>
</organism>
<accession>L0KSJ1</accession>
<dbReference type="HOGENOM" id="CLU_083287_18_0_2"/>
<feature type="domain" description="HTH marR-type" evidence="4">
    <location>
        <begin position="8"/>
        <end position="140"/>
    </location>
</feature>
<keyword evidence="1" id="KW-0805">Transcription regulation</keyword>
<dbReference type="PANTHER" id="PTHR42756:SF2">
    <property type="entry name" value="MARR FAMILY REGULATORY PROTEIN"/>
    <property type="match status" value="1"/>
</dbReference>
<dbReference type="PROSITE" id="PS50995">
    <property type="entry name" value="HTH_MARR_2"/>
    <property type="match status" value="1"/>
</dbReference>
<dbReference type="PRINTS" id="PR00598">
    <property type="entry name" value="HTHMARR"/>
</dbReference>
<dbReference type="PANTHER" id="PTHR42756">
    <property type="entry name" value="TRANSCRIPTIONAL REGULATOR, MARR"/>
    <property type="match status" value="1"/>
</dbReference>
<evidence type="ECO:0000313" key="6">
    <source>
        <dbReference type="Proteomes" id="UP000010866"/>
    </source>
</evidence>
<dbReference type="InterPro" id="IPR000835">
    <property type="entry name" value="HTH_MarR-typ"/>
</dbReference>
<dbReference type="Proteomes" id="UP000010866">
    <property type="component" value="Chromosome"/>
</dbReference>
<dbReference type="GeneID" id="14407862"/>
<dbReference type="InterPro" id="IPR036390">
    <property type="entry name" value="WH_DNA-bd_sf"/>
</dbReference>
<evidence type="ECO:0000256" key="2">
    <source>
        <dbReference type="ARBA" id="ARBA00023125"/>
    </source>
</evidence>
<protein>
    <submittedName>
        <fullName evidence="5">Transcriptional regulator</fullName>
    </submittedName>
</protein>
<dbReference type="STRING" id="867904.Metho_0082"/>
<dbReference type="SUPFAM" id="SSF46785">
    <property type="entry name" value="Winged helix' DNA-binding domain"/>
    <property type="match status" value="1"/>
</dbReference>
<gene>
    <name evidence="5" type="ordered locus">Metho_0082</name>
</gene>
<evidence type="ECO:0000259" key="4">
    <source>
        <dbReference type="PROSITE" id="PS50995"/>
    </source>
</evidence>
<dbReference type="GO" id="GO:0003700">
    <property type="term" value="F:DNA-binding transcription factor activity"/>
    <property type="evidence" value="ECO:0007669"/>
    <property type="project" value="InterPro"/>
</dbReference>
<evidence type="ECO:0000256" key="1">
    <source>
        <dbReference type="ARBA" id="ARBA00023015"/>
    </source>
</evidence>
<proteinExistence type="predicted"/>
<dbReference type="SMART" id="SM00347">
    <property type="entry name" value="HTH_MARR"/>
    <property type="match status" value="1"/>
</dbReference>